<protein>
    <submittedName>
        <fullName evidence="2">DUF4270 domain-containing protein</fullName>
    </submittedName>
</protein>
<name>A0A5C8JFB3_9BACT</name>
<dbReference type="Pfam" id="PF14092">
    <property type="entry name" value="DUF4270"/>
    <property type="match status" value="1"/>
</dbReference>
<dbReference type="RefSeq" id="WP_147923165.1">
    <property type="nucleotide sequence ID" value="NZ_VRTY01000081.1"/>
</dbReference>
<dbReference type="AlphaFoldDB" id="A0A5C8JFB3"/>
<dbReference type="OrthoDB" id="1092930at2"/>
<gene>
    <name evidence="2" type="ORF">FVR03_18030</name>
</gene>
<evidence type="ECO:0000256" key="1">
    <source>
        <dbReference type="SAM" id="SignalP"/>
    </source>
</evidence>
<feature type="signal peptide" evidence="1">
    <location>
        <begin position="1"/>
        <end position="19"/>
    </location>
</feature>
<reference evidence="2 3" key="1">
    <citation type="submission" date="2019-08" db="EMBL/GenBank/DDBJ databases">
        <authorList>
            <person name="Shi S."/>
        </authorList>
    </citation>
    <scope>NUCLEOTIDE SEQUENCE [LARGE SCALE GENOMIC DNA]</scope>
    <source>
        <strain evidence="2 3">GY10130</strain>
    </source>
</reference>
<evidence type="ECO:0000313" key="3">
    <source>
        <dbReference type="Proteomes" id="UP000321926"/>
    </source>
</evidence>
<dbReference type="PROSITE" id="PS51257">
    <property type="entry name" value="PROKAR_LIPOPROTEIN"/>
    <property type="match status" value="1"/>
</dbReference>
<dbReference type="Proteomes" id="UP000321926">
    <property type="component" value="Unassembled WGS sequence"/>
</dbReference>
<organism evidence="2 3">
    <name type="scientific">Pontibacter qinzhouensis</name>
    <dbReference type="NCBI Taxonomy" id="2603253"/>
    <lineage>
        <taxon>Bacteria</taxon>
        <taxon>Pseudomonadati</taxon>
        <taxon>Bacteroidota</taxon>
        <taxon>Cytophagia</taxon>
        <taxon>Cytophagales</taxon>
        <taxon>Hymenobacteraceae</taxon>
        <taxon>Pontibacter</taxon>
    </lineage>
</organism>
<evidence type="ECO:0000313" key="2">
    <source>
        <dbReference type="EMBL" id="TXK36399.1"/>
    </source>
</evidence>
<dbReference type="InterPro" id="IPR025366">
    <property type="entry name" value="DUF4270"/>
</dbReference>
<proteinExistence type="predicted"/>
<keyword evidence="1" id="KW-0732">Signal</keyword>
<comment type="caution">
    <text evidence="2">The sequence shown here is derived from an EMBL/GenBank/DDBJ whole genome shotgun (WGS) entry which is preliminary data.</text>
</comment>
<accession>A0A5C8JFB3</accession>
<dbReference type="EMBL" id="VRTY01000081">
    <property type="protein sequence ID" value="TXK36399.1"/>
    <property type="molecule type" value="Genomic_DNA"/>
</dbReference>
<keyword evidence="3" id="KW-1185">Reference proteome</keyword>
<sequence length="455" mass="49792">MNLAVKRYLLFFFSFVAITACEDPSELGLELQDDNRIGTDFTDTLTIQSGTVLLEDSISTFGLAPYPAGYYADPVLGTSRATAFTEVGLGGTDLTFGANPQPVSMTLTLDYSMIYGNQASDLTLNVHRLTDGFSSRGSYYSNSTLPYEATPIGSGTFRPRIFTLATRDSAEVVKIEMSLDFAREILARSGTSALATRDNFINEFLKGIAIVSPNTEGASIIALNLTSTRTTLSLKYRVDADTAIKEHLFPIATTDNRRFYNITADRAGTAISSLEKQGLIPSPQTDGVTYVQANTQLLTKLTIPYLEQFKAQSGNIIINRAELILPVQNASNATFTAHPSFVLYETNSSNRILQNSTGQNLAIQDTYSFTTTLAPSVVTYRSEKGHYRMNITPYLQALLLGRKENNGVLVSTGLVTVSSNGSRQLEYDSRPFRTIISNTDAAPIKLLIYYSKLSQ</sequence>
<feature type="chain" id="PRO_5022868600" evidence="1">
    <location>
        <begin position="20"/>
        <end position="455"/>
    </location>
</feature>